<dbReference type="Pfam" id="PF00003">
    <property type="entry name" value="7tm_3"/>
    <property type="match status" value="1"/>
</dbReference>
<gene>
    <name evidence="13" type="ORF">SEMRO_774_G200590.1</name>
</gene>
<keyword evidence="4" id="KW-0297">G-protein coupled receptor</keyword>
<feature type="signal peptide" evidence="11">
    <location>
        <begin position="1"/>
        <end position="30"/>
    </location>
</feature>
<proteinExistence type="predicted"/>
<evidence type="ECO:0000256" key="9">
    <source>
        <dbReference type="SAM" id="MobiDB-lite"/>
    </source>
</evidence>
<feature type="transmembrane region" description="Helical" evidence="10">
    <location>
        <begin position="548"/>
        <end position="570"/>
    </location>
</feature>
<dbReference type="PRINTS" id="PR01176">
    <property type="entry name" value="GABABRECEPTR"/>
</dbReference>
<evidence type="ECO:0000256" key="11">
    <source>
        <dbReference type="SAM" id="SignalP"/>
    </source>
</evidence>
<dbReference type="PANTHER" id="PTHR10519:SF20">
    <property type="entry name" value="G-PROTEIN COUPLED RECEPTOR 156-RELATED"/>
    <property type="match status" value="1"/>
</dbReference>
<evidence type="ECO:0000256" key="3">
    <source>
        <dbReference type="ARBA" id="ARBA00022989"/>
    </source>
</evidence>
<feature type="transmembrane region" description="Helical" evidence="10">
    <location>
        <begin position="579"/>
        <end position="603"/>
    </location>
</feature>
<evidence type="ECO:0000313" key="13">
    <source>
        <dbReference type="EMBL" id="CAB9516312.1"/>
    </source>
</evidence>
<dbReference type="OrthoDB" id="2150267at2759"/>
<dbReference type="Proteomes" id="UP001153069">
    <property type="component" value="Unassembled WGS sequence"/>
</dbReference>
<dbReference type="AlphaFoldDB" id="A0A9N8HKR9"/>
<dbReference type="GO" id="GO:0038039">
    <property type="term" value="C:G protein-coupled receptor heterodimeric complex"/>
    <property type="evidence" value="ECO:0007669"/>
    <property type="project" value="TreeGrafter"/>
</dbReference>
<evidence type="ECO:0000259" key="12">
    <source>
        <dbReference type="PROSITE" id="PS50259"/>
    </source>
</evidence>
<organism evidence="13 14">
    <name type="scientific">Seminavis robusta</name>
    <dbReference type="NCBI Taxonomy" id="568900"/>
    <lineage>
        <taxon>Eukaryota</taxon>
        <taxon>Sar</taxon>
        <taxon>Stramenopiles</taxon>
        <taxon>Ochrophyta</taxon>
        <taxon>Bacillariophyta</taxon>
        <taxon>Bacillariophyceae</taxon>
        <taxon>Bacillariophycidae</taxon>
        <taxon>Naviculales</taxon>
        <taxon>Naviculaceae</taxon>
        <taxon>Seminavis</taxon>
    </lineage>
</organism>
<dbReference type="Gene3D" id="3.40.190.10">
    <property type="entry name" value="Periplasmic binding protein-like II"/>
    <property type="match status" value="2"/>
</dbReference>
<keyword evidence="5 10" id="KW-0472">Membrane</keyword>
<accession>A0A9N8HKR9</accession>
<keyword evidence="6 13" id="KW-0675">Receptor</keyword>
<dbReference type="InterPro" id="IPR017978">
    <property type="entry name" value="GPCR_3_C"/>
</dbReference>
<keyword evidence="14" id="KW-1185">Reference proteome</keyword>
<feature type="region of interest" description="Disordered" evidence="9">
    <location>
        <begin position="648"/>
        <end position="745"/>
    </location>
</feature>
<evidence type="ECO:0000256" key="5">
    <source>
        <dbReference type="ARBA" id="ARBA00023136"/>
    </source>
</evidence>
<dbReference type="SUPFAM" id="SSF53850">
    <property type="entry name" value="Periplasmic binding protein-like II"/>
    <property type="match status" value="1"/>
</dbReference>
<dbReference type="PROSITE" id="PS50259">
    <property type="entry name" value="G_PROTEIN_RECEP_F3_4"/>
    <property type="match status" value="1"/>
</dbReference>
<dbReference type="GO" id="GO:0004965">
    <property type="term" value="F:G protein-coupled GABA receptor activity"/>
    <property type="evidence" value="ECO:0007669"/>
    <property type="project" value="InterPro"/>
</dbReference>
<keyword evidence="3 10" id="KW-1133">Transmembrane helix</keyword>
<evidence type="ECO:0000256" key="4">
    <source>
        <dbReference type="ARBA" id="ARBA00023040"/>
    </source>
</evidence>
<dbReference type="InterPro" id="IPR002455">
    <property type="entry name" value="GPCR3_GABA-B"/>
</dbReference>
<keyword evidence="2 10" id="KW-0812">Transmembrane</keyword>
<dbReference type="PANTHER" id="PTHR10519">
    <property type="entry name" value="GABA-B RECEPTOR"/>
    <property type="match status" value="1"/>
</dbReference>
<protein>
    <submittedName>
        <fullName evidence="13">Acid type B receptor subunit 2</fullName>
    </submittedName>
</protein>
<reference evidence="13" key="1">
    <citation type="submission" date="2020-06" db="EMBL/GenBank/DDBJ databases">
        <authorList>
            <consortium name="Plant Systems Biology data submission"/>
        </authorList>
    </citation>
    <scope>NUCLEOTIDE SEQUENCE</scope>
    <source>
        <strain evidence="13">D6</strain>
    </source>
</reference>
<evidence type="ECO:0000313" key="14">
    <source>
        <dbReference type="Proteomes" id="UP001153069"/>
    </source>
</evidence>
<comment type="caution">
    <text evidence="13">The sequence shown here is derived from an EMBL/GenBank/DDBJ whole genome shotgun (WGS) entry which is preliminary data.</text>
</comment>
<feature type="domain" description="G-protein coupled receptors family 3 profile" evidence="12">
    <location>
        <begin position="445"/>
        <end position="513"/>
    </location>
</feature>
<name>A0A9N8HKR9_9STRA</name>
<feature type="transmembrane region" description="Helical" evidence="10">
    <location>
        <begin position="378"/>
        <end position="397"/>
    </location>
</feature>
<feature type="transmembrane region" description="Helical" evidence="10">
    <location>
        <begin position="450"/>
        <end position="471"/>
    </location>
</feature>
<evidence type="ECO:0000256" key="6">
    <source>
        <dbReference type="ARBA" id="ARBA00023170"/>
    </source>
</evidence>
<evidence type="ECO:0000256" key="8">
    <source>
        <dbReference type="ARBA" id="ARBA00023224"/>
    </source>
</evidence>
<feature type="transmembrane region" description="Helical" evidence="10">
    <location>
        <begin position="409"/>
        <end position="430"/>
    </location>
</feature>
<evidence type="ECO:0000256" key="10">
    <source>
        <dbReference type="SAM" id="Phobius"/>
    </source>
</evidence>
<feature type="transmembrane region" description="Helical" evidence="10">
    <location>
        <begin position="491"/>
        <end position="511"/>
    </location>
</feature>
<comment type="subcellular location">
    <subcellularLocation>
        <location evidence="1">Membrane</location>
        <topology evidence="1">Multi-pass membrane protein</topology>
    </subcellularLocation>
</comment>
<evidence type="ECO:0000256" key="7">
    <source>
        <dbReference type="ARBA" id="ARBA00023180"/>
    </source>
</evidence>
<keyword evidence="7" id="KW-0325">Glycoprotein</keyword>
<evidence type="ECO:0000256" key="2">
    <source>
        <dbReference type="ARBA" id="ARBA00022692"/>
    </source>
</evidence>
<keyword evidence="11" id="KW-0732">Signal</keyword>
<keyword evidence="8" id="KW-0807">Transducer</keyword>
<evidence type="ECO:0000256" key="1">
    <source>
        <dbReference type="ARBA" id="ARBA00004141"/>
    </source>
</evidence>
<feature type="chain" id="PRO_5040467488" evidence="11">
    <location>
        <begin position="31"/>
        <end position="769"/>
    </location>
</feature>
<sequence>MLPLSPSNSRFRHLQRALFLLTPLVGAATGFGIPPDATFPESMTIRASVVTDTVPAAYYDANYTSSSQEEDALFPHYRGFQPDLMRELVRIAGNLDSVTLTFELEQAPAGSYNQQFAYLANDCGVATRKSQNLVEDEDAIRIPSQEDCNRLDMVIADFYTTPQRSMRAQFTPPILKSTASTVHYIHRTQRAISTLSEAQTLQQPVCVIQGARYEKDGVPMDQFPYLQYLKCASYEECIDWLKQEKCALFLEDELELRHTTTQDATLEVNPENFNKQLISWPMNARLDPLHQQLIIRWIYEAHQEGIVDTLYHKYFSVETCPLGHAGVNCNQPCSATHGMADRDGNCVCESTRWTGDDCSEEVQEDKNLIPTGLRATCYAMATINFLLIASSACWLYQHRRAAQIKVAQPLFLSLVLLGCMISTSTIFTFVQEDDSSAGVENVPFCMLTPWLYSVGFSITFGSLFAKIRRVYYLFRAAATMTRATVTAKETILVVGGILLIDVSILTVWTVMDPWEWHREPVTVDQYGYTLSSEGFCRDIPTQFSEGKFVALAVISNLQIFLICVPIVVLIDGSDSKTGVFVRCVAVFLNDFAVIALVIGNLVYSLHFDRRRRERGPSGKSLIRRAMKSFTRRRNERMTLTARALTGLNLTGLNTGDSGSLTSGAIVPSPAGRDVPQQDDNTADPDPPPPPRVSKGSKSVRFDDDPPSPPPTPPASTSTEFTEPRETLHRNYNADYGIPEPIPPRPRPPAFLLTVLEAGDPHKRMSWIEE</sequence>
<dbReference type="EMBL" id="CAICTM010000773">
    <property type="protein sequence ID" value="CAB9516312.1"/>
    <property type="molecule type" value="Genomic_DNA"/>
</dbReference>